<dbReference type="NCBIfam" id="TIGR02159">
    <property type="entry name" value="PA_CoA_Oxy4"/>
    <property type="match status" value="1"/>
</dbReference>
<dbReference type="AlphaFoldDB" id="A0A8G1ZSE2"/>
<evidence type="ECO:0000256" key="1">
    <source>
        <dbReference type="SAM" id="MobiDB-lite"/>
    </source>
</evidence>
<feature type="domain" description="PaaD zinc beta ribbon" evidence="3">
    <location>
        <begin position="176"/>
        <end position="221"/>
    </location>
</feature>
<dbReference type="Gene3D" id="3.30.300.130">
    <property type="entry name" value="Fe-S cluster assembly (FSCA)"/>
    <property type="match status" value="1"/>
</dbReference>
<feature type="domain" description="MIP18 family-like" evidence="2">
    <location>
        <begin position="63"/>
        <end position="133"/>
    </location>
</feature>
<feature type="region of interest" description="Disordered" evidence="1">
    <location>
        <begin position="34"/>
        <end position="53"/>
    </location>
</feature>
<evidence type="ECO:0000259" key="2">
    <source>
        <dbReference type="Pfam" id="PF01883"/>
    </source>
</evidence>
<evidence type="ECO:0000259" key="3">
    <source>
        <dbReference type="Pfam" id="PF23451"/>
    </source>
</evidence>
<dbReference type="InterPro" id="IPR011883">
    <property type="entry name" value="PaaD-like"/>
</dbReference>
<dbReference type="Proteomes" id="UP000292693">
    <property type="component" value="Unassembled WGS sequence"/>
</dbReference>
<dbReference type="Pfam" id="PF01883">
    <property type="entry name" value="FeS_assembly_P"/>
    <property type="match status" value="1"/>
</dbReference>
<dbReference type="InterPro" id="IPR052339">
    <property type="entry name" value="Fe-S_Maturation_MIP18"/>
</dbReference>
<dbReference type="Pfam" id="PF23451">
    <property type="entry name" value="Zn_ribbon_PaaD"/>
    <property type="match status" value="1"/>
</dbReference>
<proteinExistence type="predicted"/>
<reference evidence="4 5" key="1">
    <citation type="submission" date="2017-12" db="EMBL/GenBank/DDBJ databases">
        <title>Population genomics insights into the ecological differentiation and adaptive evolution in streptomycetes.</title>
        <authorList>
            <person name="Li Y."/>
            <person name="Huang Y."/>
        </authorList>
    </citation>
    <scope>NUCLEOTIDE SEQUENCE [LARGE SCALE GENOMIC DNA]</scope>
    <source>
        <strain evidence="4 5">NBRC 100770</strain>
    </source>
</reference>
<dbReference type="EMBL" id="PKLL01000012">
    <property type="protein sequence ID" value="RZE24661.1"/>
    <property type="molecule type" value="Genomic_DNA"/>
</dbReference>
<sequence length="223" mass="22956">MTRPGAAVTVPAVLFDAGLDAVLAEAARDTGGPALRAVPDGGPAVASDADGDGAGDGLELARAAASAVRDPELPMLTLADLGVLRSVAYAADGAVEVALTPTYSGCPALAEMRAETVRALHDAGFPEVRVVTVLDPPWSTDWISEAGRRALAAHHIAPPGPAPRPSRPVPLTLSPTRTAAPEVACPLCGSGRTEEISRFSATSCRALRRCLACREPFEHVKEI</sequence>
<dbReference type="PANTHER" id="PTHR42831:SF3">
    <property type="entry name" value="1,2-PHENYLACETYL-COA EPOXIDASE, SUBUNIT D-RELATED"/>
    <property type="match status" value="1"/>
</dbReference>
<protein>
    <submittedName>
        <fullName evidence="4">Phenylacetate-CoA oxygenase subunit PaaJ</fullName>
    </submittedName>
</protein>
<dbReference type="PANTHER" id="PTHR42831">
    <property type="entry name" value="FE-S PROTEIN MATURATION AUXILIARY FACTOR YITW"/>
    <property type="match status" value="1"/>
</dbReference>
<accession>A0A8G1ZSE2</accession>
<organism evidence="4 5">
    <name type="scientific">Streptomyces albidoflavus</name>
    <dbReference type="NCBI Taxonomy" id="1886"/>
    <lineage>
        <taxon>Bacteria</taxon>
        <taxon>Bacillati</taxon>
        <taxon>Actinomycetota</taxon>
        <taxon>Actinomycetes</taxon>
        <taxon>Kitasatosporales</taxon>
        <taxon>Streptomycetaceae</taxon>
        <taxon>Streptomyces</taxon>
        <taxon>Streptomyces albidoflavus group</taxon>
    </lineage>
</organism>
<gene>
    <name evidence="4" type="primary">paaJ</name>
    <name evidence="4" type="ORF">C0Q92_11875</name>
</gene>
<dbReference type="SUPFAM" id="SSF117916">
    <property type="entry name" value="Fe-S cluster assembly (FSCA) domain-like"/>
    <property type="match status" value="1"/>
</dbReference>
<dbReference type="InterPro" id="IPR056572">
    <property type="entry name" value="Zn_ribbon_PaaD"/>
</dbReference>
<evidence type="ECO:0000313" key="4">
    <source>
        <dbReference type="EMBL" id="RZE24661.1"/>
    </source>
</evidence>
<comment type="caution">
    <text evidence="4">The sequence shown here is derived from an EMBL/GenBank/DDBJ whole genome shotgun (WGS) entry which is preliminary data.</text>
</comment>
<evidence type="ECO:0000313" key="5">
    <source>
        <dbReference type="Proteomes" id="UP000292693"/>
    </source>
</evidence>
<dbReference type="RefSeq" id="WP_129805562.1">
    <property type="nucleotide sequence ID" value="NZ_PKLL01000012.1"/>
</dbReference>
<name>A0A8G1ZSE2_9ACTN</name>
<dbReference type="InterPro" id="IPR034904">
    <property type="entry name" value="FSCA_dom_sf"/>
</dbReference>
<dbReference type="InterPro" id="IPR002744">
    <property type="entry name" value="MIP18-like"/>
</dbReference>